<reference evidence="2" key="1">
    <citation type="journal article" date="2023" name="IMA Fungus">
        <title>Comparative genomic study of the Penicillium genus elucidates a diverse pangenome and 15 lateral gene transfer events.</title>
        <authorList>
            <person name="Petersen C."/>
            <person name="Sorensen T."/>
            <person name="Nielsen M.R."/>
            <person name="Sondergaard T.E."/>
            <person name="Sorensen J.L."/>
            <person name="Fitzpatrick D.A."/>
            <person name="Frisvad J.C."/>
            <person name="Nielsen K.L."/>
        </authorList>
    </citation>
    <scope>NUCLEOTIDE SEQUENCE</scope>
    <source>
        <strain evidence="2">IBT 17514</strain>
    </source>
</reference>
<reference evidence="2" key="2">
    <citation type="submission" date="2023-01" db="EMBL/GenBank/DDBJ databases">
        <authorList>
            <person name="Petersen C."/>
        </authorList>
    </citation>
    <scope>NUCLEOTIDE SEQUENCE</scope>
    <source>
        <strain evidence="2">IBT 17514</strain>
    </source>
</reference>
<evidence type="ECO:0000313" key="2">
    <source>
        <dbReference type="EMBL" id="KAJ5724397.1"/>
    </source>
</evidence>
<evidence type="ECO:0000256" key="1">
    <source>
        <dbReference type="SAM" id="MobiDB-lite"/>
    </source>
</evidence>
<evidence type="ECO:0000313" key="3">
    <source>
        <dbReference type="Proteomes" id="UP001215712"/>
    </source>
</evidence>
<name>A0AAD6MV77_9EURO</name>
<proteinExistence type="predicted"/>
<dbReference type="EMBL" id="JAQJAN010000008">
    <property type="protein sequence ID" value="KAJ5724397.1"/>
    <property type="molecule type" value="Genomic_DNA"/>
</dbReference>
<accession>A0AAD6MV77</accession>
<dbReference type="AlphaFoldDB" id="A0AAD6MV77"/>
<gene>
    <name evidence="2" type="ORF">N7493_006125</name>
</gene>
<keyword evidence="3" id="KW-1185">Reference proteome</keyword>
<sequence length="138" mass="15537">MLCTRRFAQLEHKVESLMKELEIKQQQQPHLSDPSHVGQAVSQEPSPGSSSEPGRDAMPQTSSMLLNNDPYRLHMQPLQISEDDLGSCLARYQAEMAPHFPFVAIPDIPPAKLYAERPFLFKAIIMVSSYLISASLWD</sequence>
<feature type="region of interest" description="Disordered" evidence="1">
    <location>
        <begin position="23"/>
        <end position="66"/>
    </location>
</feature>
<protein>
    <submittedName>
        <fullName evidence="2">Uncharacterized protein</fullName>
    </submittedName>
</protein>
<dbReference type="Proteomes" id="UP001215712">
    <property type="component" value="Unassembled WGS sequence"/>
</dbReference>
<organism evidence="2 3">
    <name type="scientific">Penicillium malachiteum</name>
    <dbReference type="NCBI Taxonomy" id="1324776"/>
    <lineage>
        <taxon>Eukaryota</taxon>
        <taxon>Fungi</taxon>
        <taxon>Dikarya</taxon>
        <taxon>Ascomycota</taxon>
        <taxon>Pezizomycotina</taxon>
        <taxon>Eurotiomycetes</taxon>
        <taxon>Eurotiomycetidae</taxon>
        <taxon>Eurotiales</taxon>
        <taxon>Aspergillaceae</taxon>
        <taxon>Penicillium</taxon>
    </lineage>
</organism>
<comment type="caution">
    <text evidence="2">The sequence shown here is derived from an EMBL/GenBank/DDBJ whole genome shotgun (WGS) entry which is preliminary data.</text>
</comment>